<dbReference type="InterPro" id="IPR051010">
    <property type="entry name" value="BCAA_transport"/>
</dbReference>
<evidence type="ECO:0000313" key="5">
    <source>
        <dbReference type="Proteomes" id="UP000440224"/>
    </source>
</evidence>
<dbReference type="EMBL" id="WJIE01000001">
    <property type="protein sequence ID" value="MRG90627.1"/>
    <property type="molecule type" value="Genomic_DNA"/>
</dbReference>
<dbReference type="Proteomes" id="UP000440224">
    <property type="component" value="Unassembled WGS sequence"/>
</dbReference>
<reference evidence="4 5" key="1">
    <citation type="submission" date="2019-10" db="EMBL/GenBank/DDBJ databases">
        <title>A soil myxobacterium in the family Polyangiaceae.</title>
        <authorList>
            <person name="Li Y."/>
            <person name="Wang J."/>
        </authorList>
    </citation>
    <scope>NUCLEOTIDE SEQUENCE [LARGE SCALE GENOMIC DNA]</scope>
    <source>
        <strain evidence="4 5">DSM 14734</strain>
    </source>
</reference>
<dbReference type="PANTHER" id="PTHR30483:SF6">
    <property type="entry name" value="PERIPLASMIC BINDING PROTEIN OF ABC TRANSPORTER FOR NATURAL AMINO ACIDS"/>
    <property type="match status" value="1"/>
</dbReference>
<dbReference type="InterPro" id="IPR028082">
    <property type="entry name" value="Peripla_BP_I"/>
</dbReference>
<proteinExistence type="inferred from homology"/>
<protein>
    <submittedName>
        <fullName evidence="4">ABC transporter substrate-binding protein</fullName>
    </submittedName>
</protein>
<feature type="domain" description="Leucine-binding protein" evidence="3">
    <location>
        <begin position="130"/>
        <end position="553"/>
    </location>
</feature>
<dbReference type="InterPro" id="IPR028081">
    <property type="entry name" value="Leu-bd"/>
</dbReference>
<sequence length="588" mass="60894">MLQDRGKIMDSLFGGSGDVQKRNSFRRGILGVLALASGIVAATPSCSVIVDTSTKQCDEQTACPSGYTCDASNVCVASSGVTCAKTSDCANETDICRKDPGAQSGLCKPIRSPLCQVVEGDYRVDNAFVIGSIHPTTAPAPDDVIGISMENSIKLAINDLEKTANGLPNPAGQTGVREVVMVGCSDEGLEEKSVEAANHLIDNVGVQAIIGGAFSGIAIKTATEVTIPKGVLFISASGTSPSITQLADKPAGAPAGLVWRTVPSDNFQAEAIAKYVTQLENEIRAELALQASDKIKVAVLHKGDAYGTGLKDALQQNLVFNGVPAIDNGANYILSDYGNPDDVMGNPTKYGEATSAAITAGAHIVLLFGTGEAITEIFAPIEVGWNTAAYRPRYVFSDANFSGALADTVNAESNATARADWRRRTTGVVPGPQDDDPLYKSFRFSYSSIFGQGQGDPSIFGAASAYDAAYLLFYAAATVKNGVLSGQNLAVGMTKMSSAATEEAEIPAGSSALGKTLNALSDGTYESIDYSGAFGPLNFDSATGEPAANVQIFCLADDGTGKAAHQLSGEYYDADTKALAGTPAAACQ</sequence>
<dbReference type="Pfam" id="PF13458">
    <property type="entry name" value="Peripla_BP_6"/>
    <property type="match status" value="1"/>
</dbReference>
<keyword evidence="2" id="KW-0732">Signal</keyword>
<evidence type="ECO:0000256" key="1">
    <source>
        <dbReference type="ARBA" id="ARBA00010062"/>
    </source>
</evidence>
<organism evidence="4 5">
    <name type="scientific">Polyangium spumosum</name>
    <dbReference type="NCBI Taxonomy" id="889282"/>
    <lineage>
        <taxon>Bacteria</taxon>
        <taxon>Pseudomonadati</taxon>
        <taxon>Myxococcota</taxon>
        <taxon>Polyangia</taxon>
        <taxon>Polyangiales</taxon>
        <taxon>Polyangiaceae</taxon>
        <taxon>Polyangium</taxon>
    </lineage>
</organism>
<dbReference type="AlphaFoldDB" id="A0A6N7PFN0"/>
<accession>A0A6N7PFN0</accession>
<evidence type="ECO:0000259" key="3">
    <source>
        <dbReference type="Pfam" id="PF13458"/>
    </source>
</evidence>
<comment type="caution">
    <text evidence="4">The sequence shown here is derived from an EMBL/GenBank/DDBJ whole genome shotgun (WGS) entry which is preliminary data.</text>
</comment>
<comment type="similarity">
    <text evidence="1">Belongs to the leucine-binding protein family.</text>
</comment>
<name>A0A6N7PFN0_9BACT</name>
<gene>
    <name evidence="4" type="ORF">GF068_01615</name>
</gene>
<evidence type="ECO:0000313" key="4">
    <source>
        <dbReference type="EMBL" id="MRG90627.1"/>
    </source>
</evidence>
<keyword evidence="5" id="KW-1185">Reference proteome</keyword>
<dbReference type="Gene3D" id="3.40.50.2300">
    <property type="match status" value="2"/>
</dbReference>
<dbReference type="OrthoDB" id="7337537at2"/>
<evidence type="ECO:0000256" key="2">
    <source>
        <dbReference type="ARBA" id="ARBA00022729"/>
    </source>
</evidence>
<dbReference type="PANTHER" id="PTHR30483">
    <property type="entry name" value="LEUCINE-SPECIFIC-BINDING PROTEIN"/>
    <property type="match status" value="1"/>
</dbReference>
<dbReference type="SUPFAM" id="SSF53822">
    <property type="entry name" value="Periplasmic binding protein-like I"/>
    <property type="match status" value="1"/>
</dbReference>